<dbReference type="RefSeq" id="WP_146513920.1">
    <property type="nucleotide sequence ID" value="NZ_SJPI01000001.1"/>
</dbReference>
<proteinExistence type="predicted"/>
<dbReference type="Proteomes" id="UP000316598">
    <property type="component" value="Unassembled WGS sequence"/>
</dbReference>
<feature type="chain" id="PRO_5022668095" evidence="1">
    <location>
        <begin position="31"/>
        <end position="1027"/>
    </location>
</feature>
<accession>A0A5C5WUW6</accession>
<evidence type="ECO:0000313" key="3">
    <source>
        <dbReference type="Proteomes" id="UP000316598"/>
    </source>
</evidence>
<keyword evidence="3" id="KW-1185">Reference proteome</keyword>
<dbReference type="OrthoDB" id="222522at2"/>
<gene>
    <name evidence="2" type="ORF">Pla22_13980</name>
</gene>
<feature type="signal peptide" evidence="1">
    <location>
        <begin position="1"/>
        <end position="30"/>
    </location>
</feature>
<evidence type="ECO:0000256" key="1">
    <source>
        <dbReference type="SAM" id="SignalP"/>
    </source>
</evidence>
<dbReference type="AlphaFoldDB" id="A0A5C5WUW6"/>
<evidence type="ECO:0000313" key="2">
    <source>
        <dbReference type="EMBL" id="TWT53765.1"/>
    </source>
</evidence>
<comment type="caution">
    <text evidence="2">The sequence shown here is derived from an EMBL/GenBank/DDBJ whole genome shotgun (WGS) entry which is preliminary data.</text>
</comment>
<name>A0A5C5WUW6_9BACT</name>
<organism evidence="2 3">
    <name type="scientific">Rubripirellula amarantea</name>
    <dbReference type="NCBI Taxonomy" id="2527999"/>
    <lineage>
        <taxon>Bacteria</taxon>
        <taxon>Pseudomonadati</taxon>
        <taxon>Planctomycetota</taxon>
        <taxon>Planctomycetia</taxon>
        <taxon>Pirellulales</taxon>
        <taxon>Pirellulaceae</taxon>
        <taxon>Rubripirellula</taxon>
    </lineage>
</organism>
<protein>
    <submittedName>
        <fullName evidence="2">Uncharacterized protein</fullName>
    </submittedName>
</protein>
<keyword evidence="1" id="KW-0732">Signal</keyword>
<reference evidence="2 3" key="1">
    <citation type="submission" date="2019-02" db="EMBL/GenBank/DDBJ databases">
        <title>Deep-cultivation of Planctomycetes and their phenomic and genomic characterization uncovers novel biology.</title>
        <authorList>
            <person name="Wiegand S."/>
            <person name="Jogler M."/>
            <person name="Boedeker C."/>
            <person name="Pinto D."/>
            <person name="Vollmers J."/>
            <person name="Rivas-Marin E."/>
            <person name="Kohn T."/>
            <person name="Peeters S.H."/>
            <person name="Heuer A."/>
            <person name="Rast P."/>
            <person name="Oberbeckmann S."/>
            <person name="Bunk B."/>
            <person name="Jeske O."/>
            <person name="Meyerdierks A."/>
            <person name="Storesund J.E."/>
            <person name="Kallscheuer N."/>
            <person name="Luecker S."/>
            <person name="Lage O.M."/>
            <person name="Pohl T."/>
            <person name="Merkel B.J."/>
            <person name="Hornburger P."/>
            <person name="Mueller R.-W."/>
            <person name="Bruemmer F."/>
            <person name="Labrenz M."/>
            <person name="Spormann A.M."/>
            <person name="Op Den Camp H."/>
            <person name="Overmann J."/>
            <person name="Amann R."/>
            <person name="Jetten M.S.M."/>
            <person name="Mascher T."/>
            <person name="Medema M.H."/>
            <person name="Devos D.P."/>
            <person name="Kaster A.-K."/>
            <person name="Ovreas L."/>
            <person name="Rohde M."/>
            <person name="Galperin M.Y."/>
            <person name="Jogler C."/>
        </authorList>
    </citation>
    <scope>NUCLEOTIDE SEQUENCE [LARGE SCALE GENOMIC DNA]</scope>
    <source>
        <strain evidence="2 3">Pla22</strain>
    </source>
</reference>
<dbReference type="EMBL" id="SJPI01000001">
    <property type="protein sequence ID" value="TWT53765.1"/>
    <property type="molecule type" value="Genomic_DNA"/>
</dbReference>
<sequence length="1027" mass="110335" precursor="true">MPIRRLLIAPVVHRLLVVWILVCSFTQCQAQEPPAKPAKAQPQGKPRYWTTHWSLDNINVGKLADRLEMIGIETGLDLEGEVSVEFEVGVPLTSLRDAAAYRFDGTLTSSSLVVDGVQFQNLSTNIAYRDGIATLRELKSEVIDRTAARKVPGAIRGSGTAELVPRGKIDANSEVTDVSLAPISDLISKLTGQVDEDALSDGTLSGNISVSVPLDTLNQIETYQLTGSFQGKGLKVPGLPTADFDAKEVQIADEILFINDFDLVAVNQVSGSRVGISKSNNGDSPTSTLAGLADVAGAIRVRGKGQVPLSGVGEFQFEMTGDDVPAESLVEIASRSSLADSQTETGSNVASGKFDFRVLGSGKLNNEIKDSTWEIRGLVASPRLRVAGINLGTIEHDIELTPEKFTVVPRRNEADLPKSFRLGRLQAFYAITADQLDLRSLDASVFGGEIHGSAQIPFATEGTLSLTGSVSDVAPKLTVPIAGRNVDLSVVLVGEVDWQVPLNALDQPVSHQGNAKLSMKQVRLGEAEMGDLTVDVTARSGRIALVAQGEVFDGKFSIDTIAEMQAADRWPDLTRRFAKTEFTFDGMSLGRLLSVTSAARSDLAGTVSGVITVLAAKDQNDQTRLPDADVQLELREVSHRSALLSRSARLRGKVRNNIFELESLVGSYAGGTARATGRVYLVDSSQKIHPRSDLWISANRIVLDRGLWFLGDVAEDYRGRGSLTATVNGYQESVRVRGSANGTDLSLFGLPLGKAHSGIAADANLTQMSWTLRFPSVRSTQGGGQVQGELALSSTRRGGRGVDLESRWRTRRVDFSKLTKQLGRSSSFAQGELTGDLTLNGKSIQSLDDLRGRFAFQLGQTRGASIPGLVGVSQFLGPISLVNQTFDVGEVNGVIGGGAITIDEFWIGSDTALVQADGKVFIRSGRMDLNALIATGDYRDIAADFSQLARRYALRSLLPTSAILDITELLRDRTLVVRVIGTVQDPIVRVQPIDTFREEAARFLLREGQRLIVAGVTAGAASELDMK</sequence>